<organism evidence="8 9">
    <name type="scientific">Paenibacillus montanisoli</name>
    <dbReference type="NCBI Taxonomy" id="2081970"/>
    <lineage>
        <taxon>Bacteria</taxon>
        <taxon>Bacillati</taxon>
        <taxon>Bacillota</taxon>
        <taxon>Bacilli</taxon>
        <taxon>Bacillales</taxon>
        <taxon>Paenibacillaceae</taxon>
        <taxon>Paenibacillus</taxon>
    </lineage>
</organism>
<feature type="chain" id="PRO_5038492898" evidence="7">
    <location>
        <begin position="23"/>
        <end position="546"/>
    </location>
</feature>
<dbReference type="EMBL" id="QLUW01000006">
    <property type="protein sequence ID" value="RAP73561.1"/>
    <property type="molecule type" value="Genomic_DNA"/>
</dbReference>
<dbReference type="Proteomes" id="UP000249260">
    <property type="component" value="Unassembled WGS sequence"/>
</dbReference>
<protein>
    <submittedName>
        <fullName evidence="8">Sugar ABC transporter permease</fullName>
    </submittedName>
</protein>
<evidence type="ECO:0000256" key="3">
    <source>
        <dbReference type="ARBA" id="ARBA00023136"/>
    </source>
</evidence>
<feature type="region of interest" description="Disordered" evidence="6">
    <location>
        <begin position="28"/>
        <end position="57"/>
    </location>
</feature>
<name>A0A328TWV9_9BACL</name>
<keyword evidence="5" id="KW-0449">Lipoprotein</keyword>
<reference evidence="8 9" key="1">
    <citation type="submission" date="2018-06" db="EMBL/GenBank/DDBJ databases">
        <title>Paenibacillus montanisoli sp. nov., isolated from mountain area soil.</title>
        <authorList>
            <person name="Wu M."/>
        </authorList>
    </citation>
    <scope>NUCLEOTIDE SEQUENCE [LARGE SCALE GENOMIC DNA]</scope>
    <source>
        <strain evidence="8 9">RA17</strain>
    </source>
</reference>
<accession>A0A328TWV9</accession>
<comment type="caution">
    <text evidence="8">The sequence shown here is derived from an EMBL/GenBank/DDBJ whole genome shotgun (WGS) entry which is preliminary data.</text>
</comment>
<dbReference type="OrthoDB" id="9787283at2"/>
<evidence type="ECO:0000313" key="9">
    <source>
        <dbReference type="Proteomes" id="UP000249260"/>
    </source>
</evidence>
<dbReference type="PANTHER" id="PTHR43649:SF33">
    <property type="entry name" value="POLYGALACTURONAN_RHAMNOGALACTURONAN-BINDING PROTEIN YTCQ"/>
    <property type="match status" value="1"/>
</dbReference>
<keyword evidence="9" id="KW-1185">Reference proteome</keyword>
<evidence type="ECO:0000256" key="1">
    <source>
        <dbReference type="ARBA" id="ARBA00022475"/>
    </source>
</evidence>
<dbReference type="Gene3D" id="3.40.190.10">
    <property type="entry name" value="Periplasmic binding protein-like II"/>
    <property type="match status" value="2"/>
</dbReference>
<keyword evidence="3" id="KW-0472">Membrane</keyword>
<evidence type="ECO:0000256" key="6">
    <source>
        <dbReference type="SAM" id="MobiDB-lite"/>
    </source>
</evidence>
<evidence type="ECO:0000313" key="8">
    <source>
        <dbReference type="EMBL" id="RAP73561.1"/>
    </source>
</evidence>
<keyword evidence="2 7" id="KW-0732">Signal</keyword>
<evidence type="ECO:0000256" key="4">
    <source>
        <dbReference type="ARBA" id="ARBA00023139"/>
    </source>
</evidence>
<dbReference type="InterPro" id="IPR050490">
    <property type="entry name" value="Bact_solute-bd_prot1"/>
</dbReference>
<dbReference type="InterPro" id="IPR006059">
    <property type="entry name" value="SBP"/>
</dbReference>
<dbReference type="SUPFAM" id="SSF53850">
    <property type="entry name" value="Periplasmic binding protein-like II"/>
    <property type="match status" value="1"/>
</dbReference>
<evidence type="ECO:0000256" key="7">
    <source>
        <dbReference type="SAM" id="SignalP"/>
    </source>
</evidence>
<evidence type="ECO:0000256" key="5">
    <source>
        <dbReference type="ARBA" id="ARBA00023288"/>
    </source>
</evidence>
<feature type="signal peptide" evidence="7">
    <location>
        <begin position="1"/>
        <end position="22"/>
    </location>
</feature>
<dbReference type="Pfam" id="PF01547">
    <property type="entry name" value="SBP_bac_1"/>
    <property type="match status" value="1"/>
</dbReference>
<proteinExistence type="predicted"/>
<dbReference type="PROSITE" id="PS51257">
    <property type="entry name" value="PROKAR_LIPOPROTEIN"/>
    <property type="match status" value="1"/>
</dbReference>
<evidence type="ECO:0000256" key="2">
    <source>
        <dbReference type="ARBA" id="ARBA00022729"/>
    </source>
</evidence>
<keyword evidence="4" id="KW-0564">Palmitate</keyword>
<gene>
    <name evidence="8" type="ORF">DL346_25105</name>
</gene>
<dbReference type="AlphaFoldDB" id="A0A328TWV9"/>
<sequence length="546" mass="61471">MKTRKWLTILTCTVLLAGLVSACSKDNNTTSNEASNNANESNAANTSQADATNAANAPAEETLAGSLITKDPLQLTIHMHYGNRWAFDDNWSVFKEAAKLTNVSLHGTTPTTGTDSYEMANLMLASGELPDIIHGFHDWMRQQGPEGVLIDLKDLIDQYAPNIKKMMDADPGIEKYALASDGKMYFIPSVVPQDNIVAKGWMIRQDWLDKLQLPVPQTYQDYYNTLKAFKEKDPNGNGKADEVPYMSRNTSGVQDLLIFWDADYGWKLRDGKVAWGPSEQQFKDALTNIAKWYKEGLIDKEIFTRGPQAREELFGANVGGSTHDFMQSSTKFNETLAEQVPGFKMQPIAPPANVSGQHVEETKNSTYLLHGWGISSKSEHPVEAIKYFDFWYGKEGEQLANYGVKDETYTADASGNIDLTPKVKEGNLLENLNLVGAQLEYPHTVDPTFSRFQNTPIVNEAFKMYTEGNYPREQFPVLSYLEDEQKRYDEILGAINTYVNEMFQKWVMGNQPVDDKTFDAFVGKMKEMGLDEMVQIQQAAYDRYVK</sequence>
<keyword evidence="1" id="KW-1003">Cell membrane</keyword>
<dbReference type="PANTHER" id="PTHR43649">
    <property type="entry name" value="ARABINOSE-BINDING PROTEIN-RELATED"/>
    <property type="match status" value="1"/>
</dbReference>
<dbReference type="RefSeq" id="WP_112885145.1">
    <property type="nucleotide sequence ID" value="NZ_QLUW01000006.1"/>
</dbReference>